<dbReference type="InterPro" id="IPR011013">
    <property type="entry name" value="Gal_mutarotase_sf_dom"/>
</dbReference>
<dbReference type="GeneID" id="106673995"/>
<evidence type="ECO:0000256" key="3">
    <source>
        <dbReference type="ARBA" id="ARBA00012752"/>
    </source>
</evidence>
<dbReference type="OrthoDB" id="2016903at2759"/>
<dbReference type="KEGG" id="clec:106673995"/>
<comment type="catalytic activity">
    <reaction evidence="1">
        <text>Hydrolysis of terminal, non-reducing alpha-D-mannose residues in alpha-D-mannosides.</text>
        <dbReference type="EC" id="3.2.1.24"/>
    </reaction>
</comment>
<evidence type="ECO:0000313" key="13">
    <source>
        <dbReference type="EnsemblMetazoa" id="XP_024086113.1"/>
    </source>
</evidence>
<evidence type="ECO:0000256" key="1">
    <source>
        <dbReference type="ARBA" id="ARBA00000365"/>
    </source>
</evidence>
<dbReference type="Gene3D" id="2.60.40.1360">
    <property type="match status" value="1"/>
</dbReference>
<dbReference type="EC" id="3.2.1.-" evidence="11"/>
<protein>
    <recommendedName>
        <fullName evidence="3 11">Alpha-mannosidase</fullName>
        <ecNumber evidence="11">3.2.1.-</ecNumber>
    </recommendedName>
</protein>
<dbReference type="SUPFAM" id="SSF88688">
    <property type="entry name" value="Families 57/38 glycoside transferase middle domain"/>
    <property type="match status" value="1"/>
</dbReference>
<keyword evidence="4 11" id="KW-0479">Metal-binding</keyword>
<dbReference type="PANTHER" id="PTHR11607">
    <property type="entry name" value="ALPHA-MANNOSIDASE"/>
    <property type="match status" value="1"/>
</dbReference>
<dbReference type="Gene3D" id="3.20.110.10">
    <property type="entry name" value="Glycoside hydrolase 38, N terminal domain"/>
    <property type="match status" value="1"/>
</dbReference>
<dbReference type="EnsemblMetazoa" id="XM_024230345.1">
    <property type="protein sequence ID" value="XP_024086113.1"/>
    <property type="gene ID" value="LOC106673995"/>
</dbReference>
<evidence type="ECO:0000313" key="14">
    <source>
        <dbReference type="Proteomes" id="UP000494040"/>
    </source>
</evidence>
<keyword evidence="10 11" id="KW-0326">Glycosidase</keyword>
<dbReference type="InterPro" id="IPR011682">
    <property type="entry name" value="Glyco_hydro_38_C"/>
</dbReference>
<evidence type="ECO:0000259" key="12">
    <source>
        <dbReference type="SMART" id="SM00872"/>
    </source>
</evidence>
<dbReference type="InterPro" id="IPR048534">
    <property type="entry name" value="Man2a1-like_dom"/>
</dbReference>
<proteinExistence type="inferred from homology"/>
<evidence type="ECO:0000256" key="5">
    <source>
        <dbReference type="ARBA" id="ARBA00022729"/>
    </source>
</evidence>
<comment type="cofactor">
    <cofactor evidence="11">
        <name>Zn(2+)</name>
        <dbReference type="ChEBI" id="CHEBI:29105"/>
    </cofactor>
    <text evidence="11">Binds 1 zinc ion per subunit.</text>
</comment>
<dbReference type="Pfam" id="PF09261">
    <property type="entry name" value="Alpha-mann_mid"/>
    <property type="match status" value="1"/>
</dbReference>
<dbReference type="GO" id="GO:0006013">
    <property type="term" value="P:mannose metabolic process"/>
    <property type="evidence" value="ECO:0007669"/>
    <property type="project" value="InterPro"/>
</dbReference>
<dbReference type="SMART" id="SM00872">
    <property type="entry name" value="Alpha-mann_mid"/>
    <property type="match status" value="1"/>
</dbReference>
<keyword evidence="8" id="KW-1015">Disulfide bond</keyword>
<name>A0A8I6SQ33_CIMLE</name>
<dbReference type="Pfam" id="PF21260">
    <property type="entry name" value="Laman-like_dom"/>
    <property type="match status" value="1"/>
</dbReference>
<feature type="domain" description="Glycoside hydrolase family 38 central" evidence="12">
    <location>
        <begin position="376"/>
        <end position="451"/>
    </location>
</feature>
<dbReference type="Gene3D" id="2.70.98.30">
    <property type="entry name" value="Golgi alpha-mannosidase II, domain 4"/>
    <property type="match status" value="1"/>
</dbReference>
<dbReference type="FunFam" id="3.20.110.10:FF:000001">
    <property type="entry name" value="Alpha-mannosidase"/>
    <property type="match status" value="1"/>
</dbReference>
<dbReference type="InterPro" id="IPR028995">
    <property type="entry name" value="Glyco_hydro_57/38_cen_sf"/>
</dbReference>
<dbReference type="RefSeq" id="XP_024086113.1">
    <property type="nucleotide sequence ID" value="XM_024230345.1"/>
</dbReference>
<dbReference type="InterPro" id="IPR000602">
    <property type="entry name" value="Glyco_hydro_38_N"/>
</dbReference>
<dbReference type="PANTHER" id="PTHR11607:SF3">
    <property type="entry name" value="LYSOSOMAL ALPHA-MANNOSIDASE"/>
    <property type="match status" value="1"/>
</dbReference>
<dbReference type="SUPFAM" id="SSF88713">
    <property type="entry name" value="Glycoside hydrolase/deacetylase"/>
    <property type="match status" value="1"/>
</dbReference>
<evidence type="ECO:0000256" key="4">
    <source>
        <dbReference type="ARBA" id="ARBA00022723"/>
    </source>
</evidence>
<dbReference type="GO" id="GO:0004559">
    <property type="term" value="F:alpha-mannosidase activity"/>
    <property type="evidence" value="ECO:0007669"/>
    <property type="project" value="UniProtKB-EC"/>
</dbReference>
<dbReference type="InterPro" id="IPR011330">
    <property type="entry name" value="Glyco_hydro/deAcase_b/a-brl"/>
</dbReference>
<reference evidence="13" key="1">
    <citation type="submission" date="2022-01" db="UniProtKB">
        <authorList>
            <consortium name="EnsemblMetazoa"/>
        </authorList>
    </citation>
    <scope>IDENTIFICATION</scope>
</reference>
<keyword evidence="7 11" id="KW-0862">Zinc</keyword>
<dbReference type="AlphaFoldDB" id="A0A8I6SQ33"/>
<dbReference type="Gene3D" id="1.20.1270.50">
    <property type="entry name" value="Glycoside hydrolase family 38, central domain"/>
    <property type="match status" value="2"/>
</dbReference>
<evidence type="ECO:0000256" key="10">
    <source>
        <dbReference type="ARBA" id="ARBA00023295"/>
    </source>
</evidence>
<dbReference type="CDD" id="cd10810">
    <property type="entry name" value="GH38N_AMII_LAM_like"/>
    <property type="match status" value="1"/>
</dbReference>
<dbReference type="GO" id="GO:0030246">
    <property type="term" value="F:carbohydrate binding"/>
    <property type="evidence" value="ECO:0007669"/>
    <property type="project" value="InterPro"/>
</dbReference>
<keyword evidence="6 11" id="KW-0378">Hydrolase</keyword>
<dbReference type="OMA" id="QSYSYYA"/>
<dbReference type="GO" id="GO:0005764">
    <property type="term" value="C:lysosome"/>
    <property type="evidence" value="ECO:0007669"/>
    <property type="project" value="TreeGrafter"/>
</dbReference>
<sequence>MSGRSASLSIKDETIHRLTMDLTVTLLFATCISFTFSANCGYESCPETSDKYINIHLVPHTHNDVGWLKTPDQYYYGVNNSIQDAGVQYILDSVVQELLQDSSKKFIYVETYFFWKWWQEQTDAMKQQVKELVDNGQLEFIGGGWSMNDEATTHYQSIIDQMTWGFRRLNDTFGKCGRPKVGWQIDPFGHSRQNAEIMAKMGFDGLFFGRIDWEDKLSRMMQKSMEMLWKTSRNDDTEMSTLFTGILYNLYISPKGFCFDIKCDDEPIVDNVKSPEYNANRKVGEFLYLMKTYSKSYNTRNVLVTMGEDFVYMDAHMYYKNMDKLIRIINSIEGPNSPFRAFYSTPSCYLKSVNDAGVNLPPKLDDFFPYSSDSNSFWTGYFTSRPALKGFERLGNNFLQVCKQLYSLSELGYEFRSNLISLREAMGVMQHHDAITGTEKQHVTSEYARILTNGIKDCEVVTKHALGKLMKNGGVVDLQSCLQLNVSSCHVSENSDSFVVTLYNPLSRFVDRLVRLPTKDVKQSYSVKCPMGKEQLTQIVPIPPSVIQIPGRNGFALAELVFLAKGIPPLGYKSYYISKTSENISFSSEMLPKTRFPIELGFDDGLKLKMTSRGHLKGVKDMTNKKETTLSQSFAYYVGAVGNNEINYNRSSGAYIFRPNSSHILINSQPKVTIFSGPLLAEVQQVFSNWLSQIIRIYNGGRYVECQWAVGPIPIDDQNGKEVVSSYHTTTVHNNGQFYTDSNGRESLLRVLNQRQTWRPIILEPVAGNYYPVTTRISIEDDNNYFSVITDRAEGGSSLSDGTVELMIHRRLLHDDAFGVGEALNETAFGEGLVVRGSHYLSLGNNGQARLLVQEKVLNSWMFFTPTDMNFEDWQSSYNMEYSGLNSALPDNVQILTLEPWSETSFLLRLEHIMEKDDDPELSQPASVDLNDLFTHFAITSVEEMMLGGNMKREESQRLHWNSKLNYKKRHVVKSNIIDLNPMEIRTFIIEMKPSTRFRQM</sequence>
<dbReference type="InterPro" id="IPR013780">
    <property type="entry name" value="Glyco_hydro_b"/>
</dbReference>
<dbReference type="InterPro" id="IPR027291">
    <property type="entry name" value="Glyco_hydro_38_N_sf"/>
</dbReference>
<evidence type="ECO:0000256" key="11">
    <source>
        <dbReference type="RuleBase" id="RU361199"/>
    </source>
</evidence>
<keyword evidence="5" id="KW-0732">Signal</keyword>
<evidence type="ECO:0000256" key="8">
    <source>
        <dbReference type="ARBA" id="ARBA00023157"/>
    </source>
</evidence>
<dbReference type="InterPro" id="IPR041147">
    <property type="entry name" value="GH38_C"/>
</dbReference>
<dbReference type="FunFam" id="1.20.1270.50:FF:000002">
    <property type="entry name" value="Alpha-mannosidase"/>
    <property type="match status" value="1"/>
</dbReference>
<dbReference type="InterPro" id="IPR015341">
    <property type="entry name" value="Glyco_hydro_38_cen"/>
</dbReference>
<keyword evidence="14" id="KW-1185">Reference proteome</keyword>
<dbReference type="FunFam" id="2.60.40.1180:FF:000018">
    <property type="entry name" value="Alpha-mannosidase"/>
    <property type="match status" value="1"/>
</dbReference>
<dbReference type="Pfam" id="PF17677">
    <property type="entry name" value="Glyco_hydro38C2"/>
    <property type="match status" value="1"/>
</dbReference>
<keyword evidence="9" id="KW-0325">Glycoprotein</keyword>
<comment type="similarity">
    <text evidence="2 11">Belongs to the glycosyl hydrolase 38 family.</text>
</comment>
<organism evidence="13 14">
    <name type="scientific">Cimex lectularius</name>
    <name type="common">Bed bug</name>
    <name type="synonym">Acanthia lectularia</name>
    <dbReference type="NCBI Taxonomy" id="79782"/>
    <lineage>
        <taxon>Eukaryota</taxon>
        <taxon>Metazoa</taxon>
        <taxon>Ecdysozoa</taxon>
        <taxon>Arthropoda</taxon>
        <taxon>Hexapoda</taxon>
        <taxon>Insecta</taxon>
        <taxon>Pterygota</taxon>
        <taxon>Neoptera</taxon>
        <taxon>Paraneoptera</taxon>
        <taxon>Hemiptera</taxon>
        <taxon>Heteroptera</taxon>
        <taxon>Panheteroptera</taxon>
        <taxon>Cimicomorpha</taxon>
        <taxon>Cimicidae</taxon>
        <taxon>Cimex</taxon>
    </lineage>
</organism>
<evidence type="ECO:0000256" key="6">
    <source>
        <dbReference type="ARBA" id="ARBA00022801"/>
    </source>
</evidence>
<evidence type="ECO:0000256" key="9">
    <source>
        <dbReference type="ARBA" id="ARBA00023180"/>
    </source>
</evidence>
<dbReference type="Gene3D" id="2.60.40.1180">
    <property type="entry name" value="Golgi alpha-mannosidase II"/>
    <property type="match status" value="1"/>
</dbReference>
<evidence type="ECO:0000256" key="2">
    <source>
        <dbReference type="ARBA" id="ARBA00009792"/>
    </source>
</evidence>
<dbReference type="FunFam" id="1.20.1270.50:FF:000003">
    <property type="entry name" value="Alpha-mannosidase"/>
    <property type="match status" value="1"/>
</dbReference>
<accession>A0A8I6SQ33</accession>
<evidence type="ECO:0000256" key="7">
    <source>
        <dbReference type="ARBA" id="ARBA00022833"/>
    </source>
</evidence>
<dbReference type="Pfam" id="PF07748">
    <property type="entry name" value="Glyco_hydro_38C"/>
    <property type="match status" value="1"/>
</dbReference>
<dbReference type="Proteomes" id="UP000494040">
    <property type="component" value="Unassembled WGS sequence"/>
</dbReference>
<dbReference type="Pfam" id="PF01074">
    <property type="entry name" value="Glyco_hydro_38N"/>
    <property type="match status" value="1"/>
</dbReference>
<dbReference type="InterPro" id="IPR050843">
    <property type="entry name" value="Glycosyl_Hydrlase_38"/>
</dbReference>
<dbReference type="GO" id="GO:0046872">
    <property type="term" value="F:metal ion binding"/>
    <property type="evidence" value="ECO:0007669"/>
    <property type="project" value="UniProtKB-KW"/>
</dbReference>
<dbReference type="FunFam" id="2.70.98.30:FF:000003">
    <property type="entry name" value="Alpha-mannosidase"/>
    <property type="match status" value="1"/>
</dbReference>
<dbReference type="SUPFAM" id="SSF74650">
    <property type="entry name" value="Galactose mutarotase-like"/>
    <property type="match status" value="1"/>
</dbReference>
<dbReference type="InterPro" id="IPR037094">
    <property type="entry name" value="Glyco_hydro_38_cen_sf"/>
</dbReference>